<evidence type="ECO:0000256" key="2">
    <source>
        <dbReference type="ARBA" id="ARBA00010427"/>
    </source>
</evidence>
<gene>
    <name evidence="6" type="ORF">M406DRAFT_350638</name>
</gene>
<dbReference type="GO" id="GO:0000993">
    <property type="term" value="F:RNA polymerase II complex binding"/>
    <property type="evidence" value="ECO:0007669"/>
    <property type="project" value="TreeGrafter"/>
</dbReference>
<keyword evidence="7" id="KW-1185">Reference proteome</keyword>
<evidence type="ECO:0000259" key="5">
    <source>
        <dbReference type="Pfam" id="PF05179"/>
    </source>
</evidence>
<keyword evidence="4" id="KW-0539">Nucleus</keyword>
<comment type="similarity">
    <text evidence="2">Belongs to the CDC73 family.</text>
</comment>
<evidence type="ECO:0000256" key="1">
    <source>
        <dbReference type="ARBA" id="ARBA00004123"/>
    </source>
</evidence>
<feature type="domain" description="Cell division control protein 73 C-terminal" evidence="5">
    <location>
        <begin position="236"/>
        <end position="395"/>
    </location>
</feature>
<dbReference type="InterPro" id="IPR038103">
    <property type="entry name" value="CDC73_C_sf"/>
</dbReference>
<protein>
    <submittedName>
        <fullName evidence="6">CDC73-domain-containing protein</fullName>
    </submittedName>
</protein>
<name>A0A9P5CRT2_CRYP1</name>
<dbReference type="InterPro" id="IPR031336">
    <property type="entry name" value="CDC73_C"/>
</dbReference>
<evidence type="ECO:0000256" key="4">
    <source>
        <dbReference type="ARBA" id="ARBA00023242"/>
    </source>
</evidence>
<dbReference type="Gene3D" id="3.40.50.11990">
    <property type="entry name" value="RNA polymerase II accessory factor, Cdc73 C-terminal domain"/>
    <property type="match status" value="1"/>
</dbReference>
<comment type="subcellular location">
    <subcellularLocation>
        <location evidence="1">Nucleus</location>
    </subcellularLocation>
</comment>
<accession>A0A9P5CRT2</accession>
<dbReference type="GO" id="GO:0032968">
    <property type="term" value="P:positive regulation of transcription elongation by RNA polymerase II"/>
    <property type="evidence" value="ECO:0007669"/>
    <property type="project" value="TreeGrafter"/>
</dbReference>
<comment type="caution">
    <text evidence="6">The sequence shown here is derived from an EMBL/GenBank/DDBJ whole genome shotgun (WGS) entry which is preliminary data.</text>
</comment>
<dbReference type="AlphaFoldDB" id="A0A9P5CRT2"/>
<dbReference type="GO" id="GO:0006368">
    <property type="term" value="P:transcription elongation by RNA polymerase II"/>
    <property type="evidence" value="ECO:0007669"/>
    <property type="project" value="InterPro"/>
</dbReference>
<dbReference type="RefSeq" id="XP_040778562.1">
    <property type="nucleotide sequence ID" value="XM_040922568.1"/>
</dbReference>
<evidence type="ECO:0000256" key="3">
    <source>
        <dbReference type="ARBA" id="ARBA00023163"/>
    </source>
</evidence>
<keyword evidence="3" id="KW-0804">Transcription</keyword>
<organism evidence="6 7">
    <name type="scientific">Cryphonectria parasitica (strain ATCC 38755 / EP155)</name>
    <dbReference type="NCBI Taxonomy" id="660469"/>
    <lineage>
        <taxon>Eukaryota</taxon>
        <taxon>Fungi</taxon>
        <taxon>Dikarya</taxon>
        <taxon>Ascomycota</taxon>
        <taxon>Pezizomycotina</taxon>
        <taxon>Sordariomycetes</taxon>
        <taxon>Sordariomycetidae</taxon>
        <taxon>Diaporthales</taxon>
        <taxon>Cryphonectriaceae</taxon>
        <taxon>Cryphonectria-Endothia species complex</taxon>
        <taxon>Cryphonectria</taxon>
    </lineage>
</organism>
<evidence type="ECO:0000313" key="6">
    <source>
        <dbReference type="EMBL" id="KAF3767601.1"/>
    </source>
</evidence>
<dbReference type="EMBL" id="MU032346">
    <property type="protein sequence ID" value="KAF3767601.1"/>
    <property type="molecule type" value="Genomic_DNA"/>
</dbReference>
<evidence type="ECO:0000313" key="7">
    <source>
        <dbReference type="Proteomes" id="UP000803844"/>
    </source>
</evidence>
<reference evidence="6" key="1">
    <citation type="journal article" date="2020" name="Phytopathology">
        <title>Genome sequence of the chestnut blight fungus Cryphonectria parasitica EP155: A fundamental resource for an archetypical invasive plant pathogen.</title>
        <authorList>
            <person name="Crouch J.A."/>
            <person name="Dawe A."/>
            <person name="Aerts A."/>
            <person name="Barry K."/>
            <person name="Churchill A.C.L."/>
            <person name="Grimwood J."/>
            <person name="Hillman B."/>
            <person name="Milgroom M.G."/>
            <person name="Pangilinan J."/>
            <person name="Smith M."/>
            <person name="Salamov A."/>
            <person name="Schmutz J."/>
            <person name="Yadav J."/>
            <person name="Grigoriev I.V."/>
            <person name="Nuss D."/>
        </authorList>
    </citation>
    <scope>NUCLEOTIDE SEQUENCE</scope>
    <source>
        <strain evidence="6">EP155</strain>
    </source>
</reference>
<sequence length="411" mass="45758">MSAVEQDALLLLRQSIAAEQAMVPVASPDSTEETALSTATHLRLVHPQPAVLPLETPTRFTVNDFKVPVDLRSIYFAWVNRDLLIPAYNAAATQLNEQLAASGSGATVHKLTFVERVNLITWIEGGGESEYIKPLPGEKEIGSAAAEALKSSSAPAAAAARSGKGTLDPRLQVIYAGERKMGDRNAALRGTKLVDFSGVRKNALVFINKKPGQSIGAPAHSPQLSLNQKLIRGGLHPIILISPSASSLLRLSNARSFLEGYRYEPAKTGSDSSMIHITHLMRDIDPNRPMRFILVENVEQFKPEYWNRLVAVFTTGQTWQFKNYRWSRPEDLFSHVLGVYVGWRGEQVPDNVRNWGHRVQAFEVDKWREPGMPGADSSRFRDREVVDMLWKKIESNMRAKGWRKDVVPESI</sequence>
<dbReference type="OrthoDB" id="2186602at2759"/>
<dbReference type="Proteomes" id="UP000803844">
    <property type="component" value="Unassembled WGS sequence"/>
</dbReference>
<dbReference type="GeneID" id="63839697"/>
<dbReference type="PANTHER" id="PTHR12466:SF8">
    <property type="entry name" value="PARAFIBROMIN"/>
    <property type="match status" value="1"/>
</dbReference>
<dbReference type="Pfam" id="PF05179">
    <property type="entry name" value="CDC73_C"/>
    <property type="match status" value="1"/>
</dbReference>
<dbReference type="PANTHER" id="PTHR12466">
    <property type="entry name" value="CDC73 DOMAIN PROTEIN"/>
    <property type="match status" value="1"/>
</dbReference>
<dbReference type="GO" id="GO:0016593">
    <property type="term" value="C:Cdc73/Paf1 complex"/>
    <property type="evidence" value="ECO:0007669"/>
    <property type="project" value="InterPro"/>
</dbReference>
<dbReference type="FunFam" id="3.40.50.11990:FF:000003">
    <property type="entry name" value="Pol II transcription elongation factor subunit Cdc73"/>
    <property type="match status" value="1"/>
</dbReference>
<proteinExistence type="inferred from homology"/>
<dbReference type="InterPro" id="IPR007852">
    <property type="entry name" value="Cdc73/Parafibromin"/>
</dbReference>